<dbReference type="PANTHER" id="PTHR35579">
    <property type="entry name" value="CRISPR SYSTEM CMS ENDORIBONUCLEASE CSM3"/>
    <property type="match status" value="1"/>
</dbReference>
<feature type="domain" description="CRISPR type III-associated protein" evidence="9">
    <location>
        <begin position="14"/>
        <end position="218"/>
    </location>
</feature>
<dbReference type="InterPro" id="IPR013412">
    <property type="entry name" value="CRISPR-assoc_RAMP_Csm3"/>
</dbReference>
<dbReference type="Proteomes" id="UP000075398">
    <property type="component" value="Unassembled WGS sequence"/>
</dbReference>
<comment type="caution">
    <text evidence="10">The sequence shown here is derived from an EMBL/GenBank/DDBJ whole genome shotgun (WGS) entry which is preliminary data.</text>
</comment>
<dbReference type="InterPro" id="IPR052216">
    <property type="entry name" value="CRISPR_Csm3_endoribonuclease"/>
</dbReference>
<accession>A0A150ITV1</accession>
<keyword evidence="4" id="KW-0255">Endonuclease</keyword>
<evidence type="ECO:0000313" key="10">
    <source>
        <dbReference type="EMBL" id="KYC48406.1"/>
    </source>
</evidence>
<dbReference type="PATRIC" id="fig|1705409.3.peg.1981"/>
<keyword evidence="3" id="KW-0540">Nuclease</keyword>
<dbReference type="Pfam" id="PF03787">
    <property type="entry name" value="RAMPs"/>
    <property type="match status" value="1"/>
</dbReference>
<evidence type="ECO:0000256" key="8">
    <source>
        <dbReference type="ARBA" id="ARBA00033183"/>
    </source>
</evidence>
<evidence type="ECO:0000256" key="7">
    <source>
        <dbReference type="ARBA" id="ARBA00023118"/>
    </source>
</evidence>
<dbReference type="GO" id="GO:0016787">
    <property type="term" value="F:hydrolase activity"/>
    <property type="evidence" value="ECO:0007669"/>
    <property type="project" value="UniProtKB-KW"/>
</dbReference>
<reference evidence="10 11" key="1">
    <citation type="journal article" date="2016" name="ISME J.">
        <title>Chasing the elusive Euryarchaeota class WSA2: genomes reveal a uniquely fastidious methyl-reducing methanogen.</title>
        <authorList>
            <person name="Nobu M.K."/>
            <person name="Narihiro T."/>
            <person name="Kuroda K."/>
            <person name="Mei R."/>
            <person name="Liu W.T."/>
        </authorList>
    </citation>
    <scope>NUCLEOTIDE SEQUENCE [LARGE SCALE GENOMIC DNA]</scope>
    <source>
        <strain evidence="10">U1lsi0528_Bin055</strain>
    </source>
</reference>
<evidence type="ECO:0000256" key="5">
    <source>
        <dbReference type="ARBA" id="ARBA00022801"/>
    </source>
</evidence>
<keyword evidence="7" id="KW-0051">Antiviral defense</keyword>
<dbReference type="AlphaFoldDB" id="A0A150ITV1"/>
<dbReference type="EMBL" id="LNGC01000132">
    <property type="protein sequence ID" value="KYC48406.1"/>
    <property type="molecule type" value="Genomic_DNA"/>
</dbReference>
<keyword evidence="5" id="KW-0378">Hydrolase</keyword>
<sequence length="236" mass="25968">MNYKLLKIKKITGKIKILTGLHIGAGSDKIEIGGMDNPILKDPVTGAPYIPGSSLKGKMRSLMEWKLNKVLENNGNPCKCGVCDICTVFGAPAVEKGKQDSIEKAIKRGPTRIILRDAHLTKEYQEKFNKGEILIEEKCENSLNRITAAATPRQLERVVPGVEFDFSLVFKVLEKNNTPQENTTKSDEELFNEIVLPALAMLEQDYLGGGGSRGNGKVQFRGLTDEEGNAIQLPKV</sequence>
<dbReference type="PANTHER" id="PTHR35579:SF3">
    <property type="entry name" value="CRISPR SYSTEM CMS ENDORIBONUCLEASE CSM3"/>
    <property type="match status" value="1"/>
</dbReference>
<dbReference type="InterPro" id="IPR005537">
    <property type="entry name" value="RAMP_III_fam"/>
</dbReference>
<evidence type="ECO:0000313" key="11">
    <source>
        <dbReference type="Proteomes" id="UP000075398"/>
    </source>
</evidence>
<comment type="similarity">
    <text evidence="1">Belongs to the CRISPR-associated Csm3 family.</text>
</comment>
<gene>
    <name evidence="10" type="ORF">AMQ22_01875</name>
</gene>
<protein>
    <recommendedName>
        <fullName evidence="2">CRISPR system Cms endoribonuclease Csm3</fullName>
    </recommendedName>
    <alternativeName>
        <fullName evidence="8">CRISPR type III A-associated RAMP protein Csm3</fullName>
    </alternativeName>
</protein>
<name>A0A150ITV1_9EURY</name>
<evidence type="ECO:0000256" key="1">
    <source>
        <dbReference type="ARBA" id="ARBA00006342"/>
    </source>
</evidence>
<dbReference type="GO" id="GO:0004519">
    <property type="term" value="F:endonuclease activity"/>
    <property type="evidence" value="ECO:0007669"/>
    <property type="project" value="UniProtKB-KW"/>
</dbReference>
<evidence type="ECO:0000256" key="2">
    <source>
        <dbReference type="ARBA" id="ARBA00022150"/>
    </source>
</evidence>
<dbReference type="GO" id="GO:0051607">
    <property type="term" value="P:defense response to virus"/>
    <property type="evidence" value="ECO:0007669"/>
    <property type="project" value="UniProtKB-KW"/>
</dbReference>
<dbReference type="GO" id="GO:0003723">
    <property type="term" value="F:RNA binding"/>
    <property type="evidence" value="ECO:0007669"/>
    <property type="project" value="UniProtKB-KW"/>
</dbReference>
<dbReference type="NCBIfam" id="TIGR02582">
    <property type="entry name" value="cas7_TM1809"/>
    <property type="match status" value="1"/>
</dbReference>
<proteinExistence type="inferred from homology"/>
<evidence type="ECO:0000256" key="3">
    <source>
        <dbReference type="ARBA" id="ARBA00022722"/>
    </source>
</evidence>
<evidence type="ECO:0000259" key="9">
    <source>
        <dbReference type="Pfam" id="PF03787"/>
    </source>
</evidence>
<evidence type="ECO:0000256" key="4">
    <source>
        <dbReference type="ARBA" id="ARBA00022759"/>
    </source>
</evidence>
<keyword evidence="6" id="KW-0694">RNA-binding</keyword>
<organism evidence="10 11">
    <name type="scientific">Candidatus Methanofastidiosum methylothiophilum</name>
    <dbReference type="NCBI Taxonomy" id="1705564"/>
    <lineage>
        <taxon>Archaea</taxon>
        <taxon>Methanobacteriati</taxon>
        <taxon>Methanobacteriota</taxon>
        <taxon>Stenosarchaea group</taxon>
        <taxon>Candidatus Methanofastidiosia</taxon>
        <taxon>Candidatus Methanofastidiosales</taxon>
        <taxon>Candidatus Methanofastidiosaceae</taxon>
        <taxon>Candidatus Methanofastidiosum</taxon>
    </lineage>
</organism>
<evidence type="ECO:0000256" key="6">
    <source>
        <dbReference type="ARBA" id="ARBA00022884"/>
    </source>
</evidence>